<feature type="domain" description="Signal transduction histidine kinase internal region" evidence="4">
    <location>
        <begin position="756"/>
        <end position="834"/>
    </location>
</feature>
<gene>
    <name evidence="6" type="ORF">GCM10011511_06630</name>
</gene>
<dbReference type="PANTHER" id="PTHR34220">
    <property type="entry name" value="SENSOR HISTIDINE KINASE YPDA"/>
    <property type="match status" value="1"/>
</dbReference>
<feature type="signal peptide" evidence="3">
    <location>
        <begin position="1"/>
        <end position="21"/>
    </location>
</feature>
<dbReference type="SUPFAM" id="SSF55874">
    <property type="entry name" value="ATPase domain of HSP90 chaperone/DNA topoisomerase II/histidine kinase"/>
    <property type="match status" value="1"/>
</dbReference>
<dbReference type="SUPFAM" id="SSF63829">
    <property type="entry name" value="Calcium-dependent phosphotriesterase"/>
    <property type="match status" value="2"/>
</dbReference>
<dbReference type="GO" id="GO:0016020">
    <property type="term" value="C:membrane"/>
    <property type="evidence" value="ECO:0007669"/>
    <property type="project" value="InterPro"/>
</dbReference>
<keyword evidence="2" id="KW-0472">Membrane</keyword>
<protein>
    <recommendedName>
        <fullName evidence="8">Signal transduction histidine kinase internal region domain-containing protein</fullName>
    </recommendedName>
</protein>
<proteinExistence type="predicted"/>
<dbReference type="Gene3D" id="2.130.10.10">
    <property type="entry name" value="YVTN repeat-like/Quinoprotein amine dehydrogenase"/>
    <property type="match status" value="3"/>
</dbReference>
<dbReference type="Gene3D" id="2.60.40.10">
    <property type="entry name" value="Immunoglobulins"/>
    <property type="match status" value="1"/>
</dbReference>
<dbReference type="InterPro" id="IPR015943">
    <property type="entry name" value="WD40/YVTN_repeat-like_dom_sf"/>
</dbReference>
<dbReference type="Proteomes" id="UP000607559">
    <property type="component" value="Unassembled WGS sequence"/>
</dbReference>
<name>A0A8J2U8E2_9BACT</name>
<dbReference type="Pfam" id="PF07495">
    <property type="entry name" value="Y_Y_Y"/>
    <property type="match status" value="1"/>
</dbReference>
<keyword evidence="7" id="KW-1185">Reference proteome</keyword>
<feature type="chain" id="PRO_5035276934" description="Signal transduction histidine kinase internal region domain-containing protein" evidence="3">
    <location>
        <begin position="22"/>
        <end position="971"/>
    </location>
</feature>
<dbReference type="PANTHER" id="PTHR34220:SF7">
    <property type="entry name" value="SENSOR HISTIDINE KINASE YPDA"/>
    <property type="match status" value="1"/>
</dbReference>
<dbReference type="InterPro" id="IPR011110">
    <property type="entry name" value="Reg_prop"/>
</dbReference>
<evidence type="ECO:0000256" key="1">
    <source>
        <dbReference type="SAM" id="Coils"/>
    </source>
</evidence>
<organism evidence="6 7">
    <name type="scientific">Puia dinghuensis</name>
    <dbReference type="NCBI Taxonomy" id="1792502"/>
    <lineage>
        <taxon>Bacteria</taxon>
        <taxon>Pseudomonadati</taxon>
        <taxon>Bacteroidota</taxon>
        <taxon>Chitinophagia</taxon>
        <taxon>Chitinophagales</taxon>
        <taxon>Chitinophagaceae</taxon>
        <taxon>Puia</taxon>
    </lineage>
</organism>
<feature type="domain" description="Two component regulator three Y" evidence="5">
    <location>
        <begin position="645"/>
        <end position="705"/>
    </location>
</feature>
<evidence type="ECO:0008006" key="8">
    <source>
        <dbReference type="Google" id="ProtNLM"/>
    </source>
</evidence>
<dbReference type="InterPro" id="IPR036890">
    <property type="entry name" value="HATPase_C_sf"/>
</dbReference>
<dbReference type="InterPro" id="IPR010559">
    <property type="entry name" value="Sig_transdc_His_kin_internal"/>
</dbReference>
<dbReference type="RefSeq" id="WP_188928529.1">
    <property type="nucleotide sequence ID" value="NZ_BMJC01000001.1"/>
</dbReference>
<dbReference type="InterPro" id="IPR013783">
    <property type="entry name" value="Ig-like_fold"/>
</dbReference>
<dbReference type="Pfam" id="PF06580">
    <property type="entry name" value="His_kinase"/>
    <property type="match status" value="1"/>
</dbReference>
<evidence type="ECO:0000313" key="6">
    <source>
        <dbReference type="EMBL" id="GGA86262.1"/>
    </source>
</evidence>
<dbReference type="AlphaFoldDB" id="A0A8J2U8E2"/>
<dbReference type="GO" id="GO:0000155">
    <property type="term" value="F:phosphorelay sensor kinase activity"/>
    <property type="evidence" value="ECO:0007669"/>
    <property type="project" value="InterPro"/>
</dbReference>
<evidence type="ECO:0000313" key="7">
    <source>
        <dbReference type="Proteomes" id="UP000607559"/>
    </source>
</evidence>
<keyword evidence="1" id="KW-0175">Coiled coil</keyword>
<dbReference type="InterPro" id="IPR011123">
    <property type="entry name" value="Y_Y_Y"/>
</dbReference>
<dbReference type="Gene3D" id="3.30.565.10">
    <property type="entry name" value="Histidine kinase-like ATPase, C-terminal domain"/>
    <property type="match status" value="1"/>
</dbReference>
<evidence type="ECO:0000259" key="4">
    <source>
        <dbReference type="Pfam" id="PF06580"/>
    </source>
</evidence>
<dbReference type="EMBL" id="BMJC01000001">
    <property type="protein sequence ID" value="GGA86262.1"/>
    <property type="molecule type" value="Genomic_DNA"/>
</dbReference>
<reference evidence="6" key="1">
    <citation type="journal article" date="2014" name="Int. J. Syst. Evol. Microbiol.">
        <title>Complete genome sequence of Corynebacterium casei LMG S-19264T (=DSM 44701T), isolated from a smear-ripened cheese.</title>
        <authorList>
            <consortium name="US DOE Joint Genome Institute (JGI-PGF)"/>
            <person name="Walter F."/>
            <person name="Albersmeier A."/>
            <person name="Kalinowski J."/>
            <person name="Ruckert C."/>
        </authorList>
    </citation>
    <scope>NUCLEOTIDE SEQUENCE</scope>
    <source>
        <strain evidence="6">CGMCC 1.15448</strain>
    </source>
</reference>
<evidence type="ECO:0000259" key="5">
    <source>
        <dbReference type="Pfam" id="PF07495"/>
    </source>
</evidence>
<keyword evidence="3" id="KW-0732">Signal</keyword>
<evidence type="ECO:0000256" key="2">
    <source>
        <dbReference type="SAM" id="Phobius"/>
    </source>
</evidence>
<evidence type="ECO:0000256" key="3">
    <source>
        <dbReference type="SAM" id="SignalP"/>
    </source>
</evidence>
<feature type="transmembrane region" description="Helical" evidence="2">
    <location>
        <begin position="713"/>
        <end position="735"/>
    </location>
</feature>
<reference evidence="6" key="2">
    <citation type="submission" date="2020-09" db="EMBL/GenBank/DDBJ databases">
        <authorList>
            <person name="Sun Q."/>
            <person name="Zhou Y."/>
        </authorList>
    </citation>
    <scope>NUCLEOTIDE SEQUENCE</scope>
    <source>
        <strain evidence="6">CGMCC 1.15448</strain>
    </source>
</reference>
<keyword evidence="2" id="KW-1133">Transmembrane helix</keyword>
<feature type="coiled-coil region" evidence="1">
    <location>
        <begin position="735"/>
        <end position="765"/>
    </location>
</feature>
<sequence>MSRNCRMILAFLLFCYWPAMGQEYSYNHYDIQDGLAGSTVYCITQDKDGFIWVGTETGVSRFDGTHFKNFTTDDGLPDIEIIQLFGDSKGRVWMAPFRKSVCYYYKGKIHNQDNDSVLRKLTLEGVTYNFAEDAAGDILIQQQTSLCVIDTQGHALRLDSVDGRPIRNCIVASRSRAGNFNIQVQGTAYELTGTHFRRIAQTQIRDSIAPLVALSPSWLVARRSLDEFVIHSLADGREIRLPFEGKPYRHIFYCILEDSLLFTNKTTGALQYNLYSGESKQYLPGLPVSREFRDESGDLWFCTMGQGIYRLNSNIRTITIPSSAGKYSSIHAIVRIGNDIWVGNNQNLLFGFHMPDLRLTNNPVTTNYSNRVLFIDTVGDKLIYGSDYGFVWMGRKTFREITNRPGGIKSVCKKANSDLLVGYNWGAAVFSGRSLRIIDTLWRERTTAVFARYDTAYIGTLNGLYRVHPDRSVSYLGGKAAFFRQRITAMAGESTGMIWVASGGGGVLGYRNDSVIVTLTRQQGLTSNICRNLFLKGERLWVGTDKGLNVIRLDKPGYPITQYTSKDGLPSDIINVVYADSSMVYVGTPAGLSFFDASKPNVSEDCRLHLLSVFNENRNKIDDTASLSIPYKDKFLRLEFAAISYRSAGDITYHYRMLGVDSTWRETKETFLEYPTLPSGKYELQLQAVNKFGLKSGVLSLRFTVATPWWQSVWLYLLVLAAFLLLTWLLVSLLIRQIRNRQKEAEKINRRMSELEHMALQAQMNPHFIFNCLNSIQQYIFDQDIFAANKYIAGFSRLIRSTLQNSIKDFIPLADEIDYLSGYLSLEKLRFKEKMDYYIEADPELNRGPYVVPPMLIQPYVENSMRHGLRHKLEGRGYIHIKFRSSANCLFVIVEDNGIGRKRAAAFKTREHIEYQSKGMSLTADRVRMMNAKYSDPIRIEVVDLEDDAGQATGTRVVIEFPLFHLFAEND</sequence>
<dbReference type="Pfam" id="PF07494">
    <property type="entry name" value="Reg_prop"/>
    <property type="match status" value="1"/>
</dbReference>
<keyword evidence="2" id="KW-0812">Transmembrane</keyword>
<dbReference type="InterPro" id="IPR050640">
    <property type="entry name" value="Bact_2-comp_sensor_kinase"/>
</dbReference>
<comment type="caution">
    <text evidence="6">The sequence shown here is derived from an EMBL/GenBank/DDBJ whole genome shotgun (WGS) entry which is preliminary data.</text>
</comment>
<accession>A0A8J2U8E2</accession>